<dbReference type="GeneID" id="56031809"/>
<dbReference type="SUPFAM" id="SSF160935">
    <property type="entry name" value="VPA0735-like"/>
    <property type="match status" value="1"/>
</dbReference>
<proteinExistence type="predicted"/>
<organism evidence="1 2">
    <name type="scientific">Natrinema halophilum</name>
    <dbReference type="NCBI Taxonomy" id="1699371"/>
    <lineage>
        <taxon>Archaea</taxon>
        <taxon>Methanobacteriati</taxon>
        <taxon>Methanobacteriota</taxon>
        <taxon>Stenosarchaea group</taxon>
        <taxon>Halobacteria</taxon>
        <taxon>Halobacteriales</taxon>
        <taxon>Natrialbaceae</taxon>
        <taxon>Natrinema</taxon>
    </lineage>
</organism>
<sequence>MTQDQIGTQYAGILFRTFVNADDPADVKQVRQLQDQIGVVQSSAGSFEIPNWDQQSLEQIDDTLRTLYYTIDNWSDAFGDVGQVDPVKFFYLQRVGVDWRPGTVRSTHPPTDTRPE</sequence>
<evidence type="ECO:0000313" key="1">
    <source>
        <dbReference type="EMBL" id="QLG47507.1"/>
    </source>
</evidence>
<dbReference type="AlphaFoldDB" id="A0A7D5GFC3"/>
<dbReference type="EMBL" id="CP058601">
    <property type="protein sequence ID" value="QLG47507.1"/>
    <property type="molecule type" value="Genomic_DNA"/>
</dbReference>
<keyword evidence="2" id="KW-1185">Reference proteome</keyword>
<dbReference type="RefSeq" id="WP_179259250.1">
    <property type="nucleotide sequence ID" value="NZ_CP058601.1"/>
</dbReference>
<dbReference type="OrthoDB" id="181739at2157"/>
<dbReference type="Proteomes" id="UP000509241">
    <property type="component" value="Chromosome"/>
</dbReference>
<evidence type="ECO:0000313" key="2">
    <source>
        <dbReference type="Proteomes" id="UP000509241"/>
    </source>
</evidence>
<dbReference type="KEGG" id="haly:HYG82_00920"/>
<reference evidence="1 2" key="1">
    <citation type="submission" date="2020-07" db="EMBL/GenBank/DDBJ databases">
        <authorList>
            <person name="Cui H."/>
        </authorList>
    </citation>
    <scope>NUCLEOTIDE SEQUENCE [LARGE SCALE GENOMIC DNA]</scope>
    <source>
        <strain evidence="1 2">YPL8</strain>
    </source>
</reference>
<gene>
    <name evidence="1" type="ORF">HYG82_00920</name>
</gene>
<name>A0A7D5GFC3_9EURY</name>
<accession>A0A7D5GFC3</accession>
<protein>
    <submittedName>
        <fullName evidence="1">Uncharacterized protein</fullName>
    </submittedName>
</protein>